<dbReference type="PANTHER" id="PTHR40064:SF1">
    <property type="entry name" value="MEMBRANE PROTEIN"/>
    <property type="match status" value="1"/>
</dbReference>
<feature type="transmembrane region" description="Helical" evidence="6">
    <location>
        <begin position="123"/>
        <end position="141"/>
    </location>
</feature>
<feature type="transmembrane region" description="Helical" evidence="6">
    <location>
        <begin position="51"/>
        <end position="69"/>
    </location>
</feature>
<dbReference type="InterPro" id="IPR038323">
    <property type="entry name" value="ArAE_1_C_sf"/>
</dbReference>
<comment type="subcellular location">
    <subcellularLocation>
        <location evidence="1">Cell membrane</location>
        <topology evidence="1">Multi-pass membrane protein</topology>
    </subcellularLocation>
</comment>
<name>A0A841QAW4_9BACI</name>
<evidence type="ECO:0000313" key="8">
    <source>
        <dbReference type="EMBL" id="MBB6455357.1"/>
    </source>
</evidence>
<dbReference type="Pfam" id="PF11728">
    <property type="entry name" value="ArAE_1_C"/>
    <property type="match status" value="1"/>
</dbReference>
<evidence type="ECO:0000256" key="5">
    <source>
        <dbReference type="ARBA" id="ARBA00023136"/>
    </source>
</evidence>
<dbReference type="Pfam" id="PF06081">
    <property type="entry name" value="ArAE_1"/>
    <property type="match status" value="1"/>
</dbReference>
<evidence type="ECO:0000256" key="2">
    <source>
        <dbReference type="ARBA" id="ARBA00022475"/>
    </source>
</evidence>
<dbReference type="Gene3D" id="1.20.120.940">
    <property type="entry name" value="Putative aromatic acid exporter, C-terminal domain"/>
    <property type="match status" value="1"/>
</dbReference>
<evidence type="ECO:0000256" key="6">
    <source>
        <dbReference type="SAM" id="Phobius"/>
    </source>
</evidence>
<evidence type="ECO:0000313" key="9">
    <source>
        <dbReference type="Proteomes" id="UP000581688"/>
    </source>
</evidence>
<evidence type="ECO:0000256" key="4">
    <source>
        <dbReference type="ARBA" id="ARBA00022989"/>
    </source>
</evidence>
<organism evidence="8 9">
    <name type="scientific">Salirhabdus euzebyi</name>
    <dbReference type="NCBI Taxonomy" id="394506"/>
    <lineage>
        <taxon>Bacteria</taxon>
        <taxon>Bacillati</taxon>
        <taxon>Bacillota</taxon>
        <taxon>Bacilli</taxon>
        <taxon>Bacillales</taxon>
        <taxon>Bacillaceae</taxon>
        <taxon>Salirhabdus</taxon>
    </lineage>
</organism>
<keyword evidence="9" id="KW-1185">Reference proteome</keyword>
<dbReference type="GO" id="GO:0005886">
    <property type="term" value="C:plasma membrane"/>
    <property type="evidence" value="ECO:0007669"/>
    <property type="project" value="UniProtKB-SubCell"/>
</dbReference>
<dbReference type="InterPro" id="IPR052984">
    <property type="entry name" value="UPF0421"/>
</dbReference>
<keyword evidence="5 6" id="KW-0472">Membrane</keyword>
<gene>
    <name evidence="8" type="ORF">HNQ94_003857</name>
</gene>
<dbReference type="EMBL" id="JACHGH010000019">
    <property type="protein sequence ID" value="MBB6455357.1"/>
    <property type="molecule type" value="Genomic_DNA"/>
</dbReference>
<dbReference type="AlphaFoldDB" id="A0A841QAW4"/>
<keyword evidence="3 6" id="KW-0812">Transmembrane</keyword>
<dbReference type="PANTHER" id="PTHR40064">
    <property type="entry name" value="MEMBRANE PROTEIN-RELATED"/>
    <property type="match status" value="1"/>
</dbReference>
<evidence type="ECO:0000256" key="3">
    <source>
        <dbReference type="ARBA" id="ARBA00022692"/>
    </source>
</evidence>
<keyword evidence="4 6" id="KW-1133">Transmembrane helix</keyword>
<sequence>MKIGYRTLKTAIGAPIAIFIAQLLQLDNYISAGILTILCIQVTRKRSVLSAWYRFAACMLGMAFSFLIFETLGYEPYAIGILLFIFIPVTVMLKITEGIVTSSVIILHLYGAGFVTFELLLNEVVLISVGIGTALLLNMYMPSLESELKKMQEQVEENFQKILKEIAHFLRTGDESWTGKEFTETAFILDEALGLAYRDVENHLLRSHHQFYHYFQMRTKQFEILERILPLISRIPEVSKQSVKISTFFSELAEGVNPGNTAVIFLHQLKEIREEFREGSLPSTREEFEARANLFTLLNEIEQYLIIKRSFKKSDVKPPKKEEVTA</sequence>
<protein>
    <submittedName>
        <fullName evidence="8">Uncharacterized membrane protein YgaE (UPF0421/DUF939 family)</fullName>
    </submittedName>
</protein>
<feature type="domain" description="Putative aromatic acid exporter C-terminal" evidence="7">
    <location>
        <begin position="145"/>
        <end position="309"/>
    </location>
</feature>
<evidence type="ECO:0000259" key="7">
    <source>
        <dbReference type="Pfam" id="PF11728"/>
    </source>
</evidence>
<keyword evidence="2" id="KW-1003">Cell membrane</keyword>
<comment type="caution">
    <text evidence="8">The sequence shown here is derived from an EMBL/GenBank/DDBJ whole genome shotgun (WGS) entry which is preliminary data.</text>
</comment>
<accession>A0A841QAW4</accession>
<dbReference type="InterPro" id="IPR010343">
    <property type="entry name" value="ArAE_1"/>
</dbReference>
<dbReference type="InterPro" id="IPR021062">
    <property type="entry name" value="ArAE_1_C"/>
</dbReference>
<dbReference type="Proteomes" id="UP000581688">
    <property type="component" value="Unassembled WGS sequence"/>
</dbReference>
<reference evidence="8 9" key="1">
    <citation type="submission" date="2020-08" db="EMBL/GenBank/DDBJ databases">
        <title>Genomic Encyclopedia of Type Strains, Phase IV (KMG-IV): sequencing the most valuable type-strain genomes for metagenomic binning, comparative biology and taxonomic classification.</title>
        <authorList>
            <person name="Goeker M."/>
        </authorList>
    </citation>
    <scope>NUCLEOTIDE SEQUENCE [LARGE SCALE GENOMIC DNA]</scope>
    <source>
        <strain evidence="8 9">DSM 19612</strain>
    </source>
</reference>
<evidence type="ECO:0000256" key="1">
    <source>
        <dbReference type="ARBA" id="ARBA00004651"/>
    </source>
</evidence>
<proteinExistence type="predicted"/>